<feature type="region of interest" description="Disordered" evidence="1">
    <location>
        <begin position="241"/>
        <end position="277"/>
    </location>
</feature>
<protein>
    <submittedName>
        <fullName evidence="2">Uncharacterized protein</fullName>
    </submittedName>
</protein>
<dbReference type="AlphaFoldDB" id="A0A444RML6"/>
<feature type="region of interest" description="Disordered" evidence="1">
    <location>
        <begin position="324"/>
        <end position="350"/>
    </location>
</feature>
<dbReference type="EMBL" id="RSDZ01000141">
    <property type="protein sequence ID" value="RXG42324.1"/>
    <property type="molecule type" value="Genomic_DNA"/>
</dbReference>
<proteinExistence type="predicted"/>
<name>A0A444RML6_VERDA</name>
<evidence type="ECO:0000313" key="3">
    <source>
        <dbReference type="Proteomes" id="UP000288725"/>
    </source>
</evidence>
<feature type="compositionally biased region" description="Low complexity" evidence="1">
    <location>
        <begin position="91"/>
        <end position="100"/>
    </location>
</feature>
<feature type="region of interest" description="Disordered" evidence="1">
    <location>
        <begin position="64"/>
        <end position="162"/>
    </location>
</feature>
<sequence>MWKDRPRTSKRAHSYFKRRRGGGRRFGQLAFFFFFFFSFLPHPLLSLEGPFRQDDTTARRHWSHLERERLQNEREARQADKGSMPRRYHDSLSPSSSSSPSPAPSPSRHRARSTSYSDRRQPASRSQSLARRSLSASRSRSPSHRGSHSRSRTSRAARVKDKVKDKKEIPYGFLAGIGVSALLLHKYWPKGWVHGEDKYWDNKVGRAAEVVVERPRGVLREGRVRAGPVLEEMREGWREERAREKGLEVPEPEPERERERERERRRGRSVGRAMDRDRDRSRVRYGLGVDDVDHVYEDLRRPRRFAADYDDDWDRLGRYPAERYGDERRYPEDRRYPEESRPEERRYPAERRYSDHYRRYDVEYDDMVGWRR</sequence>
<evidence type="ECO:0000256" key="1">
    <source>
        <dbReference type="SAM" id="MobiDB-lite"/>
    </source>
</evidence>
<feature type="compositionally biased region" description="Basic and acidic residues" evidence="1">
    <location>
        <begin position="64"/>
        <end position="80"/>
    </location>
</feature>
<reference evidence="2 3" key="1">
    <citation type="submission" date="2018-12" db="EMBL/GenBank/DDBJ databases">
        <title>Genome of Verticillium dahliae isolate Getta Getta.</title>
        <authorList>
            <person name="Gardiner D.M."/>
        </authorList>
    </citation>
    <scope>NUCLEOTIDE SEQUENCE [LARGE SCALE GENOMIC DNA]</scope>
    <source>
        <strain evidence="2 3">Getta Getta</strain>
    </source>
</reference>
<feature type="compositionally biased region" description="Low complexity" evidence="1">
    <location>
        <begin position="123"/>
        <end position="140"/>
    </location>
</feature>
<dbReference type="Proteomes" id="UP000288725">
    <property type="component" value="Chromosome 7"/>
</dbReference>
<organism evidence="2 3">
    <name type="scientific">Verticillium dahliae</name>
    <name type="common">Verticillium wilt</name>
    <dbReference type="NCBI Taxonomy" id="27337"/>
    <lineage>
        <taxon>Eukaryota</taxon>
        <taxon>Fungi</taxon>
        <taxon>Dikarya</taxon>
        <taxon>Ascomycota</taxon>
        <taxon>Pezizomycotina</taxon>
        <taxon>Sordariomycetes</taxon>
        <taxon>Hypocreomycetidae</taxon>
        <taxon>Glomerellales</taxon>
        <taxon>Plectosphaerellaceae</taxon>
        <taxon>Verticillium</taxon>
    </lineage>
</organism>
<evidence type="ECO:0000313" key="2">
    <source>
        <dbReference type="EMBL" id="RXG42324.1"/>
    </source>
</evidence>
<feature type="compositionally biased region" description="Basic residues" evidence="1">
    <location>
        <begin position="141"/>
        <end position="157"/>
    </location>
</feature>
<comment type="caution">
    <text evidence="2">The sequence shown here is derived from an EMBL/GenBank/DDBJ whole genome shotgun (WGS) entry which is preliminary data.</text>
</comment>
<gene>
    <name evidence="2" type="ORF">VDGE_09597</name>
</gene>
<feature type="compositionally biased region" description="Basic and acidic residues" evidence="1">
    <location>
        <begin position="241"/>
        <end position="264"/>
    </location>
</feature>
<accession>A0A444RML6</accession>